<feature type="compositionally biased region" description="Basic and acidic residues" evidence="1">
    <location>
        <begin position="1"/>
        <end position="14"/>
    </location>
</feature>
<feature type="region of interest" description="Disordered" evidence="1">
    <location>
        <begin position="1"/>
        <end position="66"/>
    </location>
</feature>
<gene>
    <name evidence="2" type="ORF">EVAR_10644_1</name>
</gene>
<evidence type="ECO:0000256" key="1">
    <source>
        <dbReference type="SAM" id="MobiDB-lite"/>
    </source>
</evidence>
<evidence type="ECO:0000313" key="2">
    <source>
        <dbReference type="EMBL" id="GBP22135.1"/>
    </source>
</evidence>
<sequence>MECSDKRKQVRDSNTDSEADEVIQNRKTEIELSRDQRRSVDVDQSKGGLTAYGRYRRGPRPRGDFTGSVEIYGGGRIVDSSLLEIYHILTQEDSDVLVTPVGLIVHGDHLLSDATPARWPFEYLAKKYNDMQEVIHRRPSNLLFHYRD</sequence>
<organism evidence="2 3">
    <name type="scientific">Eumeta variegata</name>
    <name type="common">Bagworm moth</name>
    <name type="synonym">Eumeta japonica</name>
    <dbReference type="NCBI Taxonomy" id="151549"/>
    <lineage>
        <taxon>Eukaryota</taxon>
        <taxon>Metazoa</taxon>
        <taxon>Ecdysozoa</taxon>
        <taxon>Arthropoda</taxon>
        <taxon>Hexapoda</taxon>
        <taxon>Insecta</taxon>
        <taxon>Pterygota</taxon>
        <taxon>Neoptera</taxon>
        <taxon>Endopterygota</taxon>
        <taxon>Lepidoptera</taxon>
        <taxon>Glossata</taxon>
        <taxon>Ditrysia</taxon>
        <taxon>Tineoidea</taxon>
        <taxon>Psychidae</taxon>
        <taxon>Oiketicinae</taxon>
        <taxon>Eumeta</taxon>
    </lineage>
</organism>
<name>A0A4C1U6Y3_EUMVA</name>
<dbReference type="EMBL" id="BGZK01000137">
    <property type="protein sequence ID" value="GBP22135.1"/>
    <property type="molecule type" value="Genomic_DNA"/>
</dbReference>
<keyword evidence="3" id="KW-1185">Reference proteome</keyword>
<reference evidence="2 3" key="1">
    <citation type="journal article" date="2019" name="Commun. Biol.">
        <title>The bagworm genome reveals a unique fibroin gene that provides high tensile strength.</title>
        <authorList>
            <person name="Kono N."/>
            <person name="Nakamura H."/>
            <person name="Ohtoshi R."/>
            <person name="Tomita M."/>
            <person name="Numata K."/>
            <person name="Arakawa K."/>
        </authorList>
    </citation>
    <scope>NUCLEOTIDE SEQUENCE [LARGE SCALE GENOMIC DNA]</scope>
</reference>
<proteinExistence type="predicted"/>
<dbReference type="AlphaFoldDB" id="A0A4C1U6Y3"/>
<comment type="caution">
    <text evidence="2">The sequence shown here is derived from an EMBL/GenBank/DDBJ whole genome shotgun (WGS) entry which is preliminary data.</text>
</comment>
<evidence type="ECO:0000313" key="3">
    <source>
        <dbReference type="Proteomes" id="UP000299102"/>
    </source>
</evidence>
<protein>
    <submittedName>
        <fullName evidence="2">Uncharacterized protein</fullName>
    </submittedName>
</protein>
<feature type="compositionally biased region" description="Basic and acidic residues" evidence="1">
    <location>
        <begin position="23"/>
        <end position="44"/>
    </location>
</feature>
<accession>A0A4C1U6Y3</accession>
<dbReference type="Proteomes" id="UP000299102">
    <property type="component" value="Unassembled WGS sequence"/>
</dbReference>